<gene>
    <name evidence="1" type="ORF">A6V39_01230</name>
</gene>
<dbReference type="STRING" id="432608.A6V39_01230"/>
<accession>A0A1A9QFF4</accession>
<dbReference type="RefSeq" id="WP_187149912.1">
    <property type="nucleotide sequence ID" value="NZ_LWUJ01000010.1"/>
</dbReference>
<organism evidence="1 2">
    <name type="scientific">Candidatus Mycoplasma haematobovis</name>
    <dbReference type="NCBI Taxonomy" id="432608"/>
    <lineage>
        <taxon>Bacteria</taxon>
        <taxon>Bacillati</taxon>
        <taxon>Mycoplasmatota</taxon>
        <taxon>Mollicutes</taxon>
        <taxon>Mycoplasmataceae</taxon>
        <taxon>Mycoplasma</taxon>
    </lineage>
</organism>
<keyword evidence="2" id="KW-1185">Reference proteome</keyword>
<comment type="caution">
    <text evidence="1">The sequence shown here is derived from an EMBL/GenBank/DDBJ whole genome shotgun (WGS) entry which is preliminary data.</text>
</comment>
<proteinExistence type="predicted"/>
<evidence type="ECO:0000313" key="2">
    <source>
        <dbReference type="Proteomes" id="UP000077623"/>
    </source>
</evidence>
<dbReference type="Proteomes" id="UP000077623">
    <property type="component" value="Unassembled WGS sequence"/>
</dbReference>
<protein>
    <submittedName>
        <fullName evidence="1">Uncharacterized protein</fullName>
    </submittedName>
</protein>
<dbReference type="AlphaFoldDB" id="A0A1A9QFF4"/>
<reference evidence="2" key="1">
    <citation type="submission" date="2016-04" db="EMBL/GenBank/DDBJ databases">
        <authorList>
            <person name="Quiroz-Castaneda R.E."/>
            <person name="Martinez-Ocampo F."/>
        </authorList>
    </citation>
    <scope>NUCLEOTIDE SEQUENCE [LARGE SCALE GENOMIC DNA]</scope>
    <source>
        <strain evidence="2">INIFAP01</strain>
    </source>
</reference>
<sequence>MITGSVLAGTYFLFPNVSQNSIGIAFSDAVIMDTGEWDSKWTTFRVSTEDIKSKTLREAFEKKKAGDEEKSKLLFKQGCKEIYASIYTEKKSDEYRDFRNYCSLNVLDRKLLNKDMVSKKEELNWKVFKEAKHSILELEVIKSQKNEDIAKDDLFKWCRKMSKKIHEKIKTSHFNRYCLK</sequence>
<evidence type="ECO:0000313" key="1">
    <source>
        <dbReference type="EMBL" id="OAL10676.1"/>
    </source>
</evidence>
<name>A0A1A9QFF4_9MOLU</name>
<dbReference type="EMBL" id="LWUJ01000010">
    <property type="protein sequence ID" value="OAL10676.1"/>
    <property type="molecule type" value="Genomic_DNA"/>
</dbReference>